<keyword evidence="4" id="KW-0472">Membrane</keyword>
<dbReference type="SUPFAM" id="SSF74653">
    <property type="entry name" value="TolA/TonB C-terminal domain"/>
    <property type="match status" value="1"/>
</dbReference>
<dbReference type="NCBIfam" id="TIGR01352">
    <property type="entry name" value="tonB_Cterm"/>
    <property type="match status" value="1"/>
</dbReference>
<organism evidence="6">
    <name type="scientific">uncultured Desulfobacterium sp</name>
    <dbReference type="NCBI Taxonomy" id="201089"/>
    <lineage>
        <taxon>Bacteria</taxon>
        <taxon>Pseudomonadati</taxon>
        <taxon>Thermodesulfobacteriota</taxon>
        <taxon>Desulfobacteria</taxon>
        <taxon>Desulfobacterales</taxon>
        <taxon>Desulfobacteriaceae</taxon>
        <taxon>Desulfobacterium</taxon>
        <taxon>environmental samples</taxon>
    </lineage>
</organism>
<feature type="compositionally biased region" description="Polar residues" evidence="5">
    <location>
        <begin position="1"/>
        <end position="11"/>
    </location>
</feature>
<name>E1YK29_9BACT</name>
<proteinExistence type="predicted"/>
<dbReference type="AlphaFoldDB" id="E1YK29"/>
<feature type="region of interest" description="Disordered" evidence="5">
    <location>
        <begin position="129"/>
        <end position="148"/>
    </location>
</feature>
<dbReference type="InterPro" id="IPR006260">
    <property type="entry name" value="TonB/TolA_C"/>
</dbReference>
<dbReference type="Pfam" id="PF13103">
    <property type="entry name" value="TonB_2"/>
    <property type="match status" value="1"/>
</dbReference>
<evidence type="ECO:0000313" key="6">
    <source>
        <dbReference type="EMBL" id="CBX31633.1"/>
    </source>
</evidence>
<evidence type="ECO:0000256" key="1">
    <source>
        <dbReference type="ARBA" id="ARBA00004167"/>
    </source>
</evidence>
<accession>E1YK29</accession>
<sequence>MNETPDQSQDNKPPGQDLGLDADGTAGSDGFGLVGKKGGRALIGGGGGGGGSLMGQYAWYTKIVQDEIRKTVRERLEKTGGIPKGKIQVVIRIELDQQGKIIQCSIAGSSGNEAADQAIKDALVMARVSEPPPDGMPRAMKLKISSQG</sequence>
<dbReference type="EMBL" id="FR695877">
    <property type="protein sequence ID" value="CBX31633.1"/>
    <property type="molecule type" value="Genomic_DNA"/>
</dbReference>
<dbReference type="Gene3D" id="3.30.1150.10">
    <property type="match status" value="1"/>
</dbReference>
<dbReference type="GO" id="GO:0016020">
    <property type="term" value="C:membrane"/>
    <property type="evidence" value="ECO:0007669"/>
    <property type="project" value="UniProtKB-SubCell"/>
</dbReference>
<comment type="subcellular location">
    <subcellularLocation>
        <location evidence="1">Membrane</location>
        <topology evidence="1">Single-pass membrane protein</topology>
    </subcellularLocation>
</comment>
<reference evidence="6" key="1">
    <citation type="journal article" date="2011" name="Environ. Microbiol.">
        <title>Genomic insights into the metabolic potential of the polycyclic aromatic hydrocarbon degrading sulfate-reducing Deltaproteobacterium N47.</title>
        <authorList>
            <person name="Bergmann F."/>
            <person name="Selesi D."/>
            <person name="Weinmaier T."/>
            <person name="Tischler P."/>
            <person name="Rattei T."/>
            <person name="Meckenstock R.U."/>
        </authorList>
    </citation>
    <scope>NUCLEOTIDE SEQUENCE</scope>
</reference>
<keyword evidence="3" id="KW-1133">Transmembrane helix</keyword>
<protein>
    <recommendedName>
        <fullName evidence="7">TonB C-terminal domain-containing protein</fullName>
    </recommendedName>
</protein>
<evidence type="ECO:0000256" key="2">
    <source>
        <dbReference type="ARBA" id="ARBA00022692"/>
    </source>
</evidence>
<keyword evidence="2" id="KW-0812">Transmembrane</keyword>
<evidence type="ECO:0000256" key="4">
    <source>
        <dbReference type="ARBA" id="ARBA00023136"/>
    </source>
</evidence>
<evidence type="ECO:0000256" key="3">
    <source>
        <dbReference type="ARBA" id="ARBA00022989"/>
    </source>
</evidence>
<evidence type="ECO:0000256" key="5">
    <source>
        <dbReference type="SAM" id="MobiDB-lite"/>
    </source>
</evidence>
<feature type="region of interest" description="Disordered" evidence="5">
    <location>
        <begin position="1"/>
        <end position="26"/>
    </location>
</feature>
<evidence type="ECO:0008006" key="7">
    <source>
        <dbReference type="Google" id="ProtNLM"/>
    </source>
</evidence>
<gene>
    <name evidence="6" type="ORF">N47_E51450</name>
</gene>